<organism evidence="1 2">
    <name type="scientific">Vibrio ishigakensis</name>
    <dbReference type="NCBI Taxonomy" id="1481914"/>
    <lineage>
        <taxon>Bacteria</taxon>
        <taxon>Pseudomonadati</taxon>
        <taxon>Pseudomonadota</taxon>
        <taxon>Gammaproteobacteria</taxon>
        <taxon>Vibrionales</taxon>
        <taxon>Vibrionaceae</taxon>
        <taxon>Vibrio</taxon>
    </lineage>
</organism>
<evidence type="ECO:0008006" key="3">
    <source>
        <dbReference type="Google" id="ProtNLM"/>
    </source>
</evidence>
<evidence type="ECO:0000313" key="1">
    <source>
        <dbReference type="EMBL" id="GAM61692.1"/>
    </source>
</evidence>
<sequence>MKLWQKHLILGLSIILLAACAGKKELSKAQPSLRNPLRSLKSC</sequence>
<dbReference type="EMBL" id="BBSA01000003">
    <property type="protein sequence ID" value="GAM61692.1"/>
    <property type="molecule type" value="Genomic_DNA"/>
</dbReference>
<dbReference type="PROSITE" id="PS51257">
    <property type="entry name" value="PROKAR_LIPOPROTEIN"/>
    <property type="match status" value="1"/>
</dbReference>
<dbReference type="Proteomes" id="UP000031670">
    <property type="component" value="Unassembled WGS sequence"/>
</dbReference>
<name>A0A0B8PAS2_9VIBR</name>
<accession>A0A0B8PAS2</accession>
<evidence type="ECO:0000313" key="2">
    <source>
        <dbReference type="Proteomes" id="UP000031670"/>
    </source>
</evidence>
<dbReference type="AlphaFoldDB" id="A0A0B8PAS2"/>
<reference evidence="1 2" key="2">
    <citation type="submission" date="2015-01" db="EMBL/GenBank/DDBJ databases">
        <authorList>
            <consortium name="NBRP consortium"/>
            <person name="Sawabe T."/>
            <person name="Meirelles P."/>
            <person name="Feng G."/>
            <person name="Sayaka M."/>
            <person name="Hattori M."/>
            <person name="Ohkuma M."/>
        </authorList>
    </citation>
    <scope>NUCLEOTIDE SEQUENCE [LARGE SCALE GENOMIC DNA]</scope>
    <source>
        <strain evidence="1 2">JCM19232</strain>
    </source>
</reference>
<proteinExistence type="predicted"/>
<gene>
    <name evidence="1" type="ORF">JCM19232_5993</name>
</gene>
<protein>
    <recommendedName>
        <fullName evidence="3">Lipoprotein</fullName>
    </recommendedName>
</protein>
<comment type="caution">
    <text evidence="1">The sequence shown here is derived from an EMBL/GenBank/DDBJ whole genome shotgun (WGS) entry which is preliminary data.</text>
</comment>
<reference evidence="1 2" key="1">
    <citation type="submission" date="2015-01" db="EMBL/GenBank/DDBJ databases">
        <title>Vibrio sp. C5 JCM 19232 whole genome shotgun sequence.</title>
        <authorList>
            <person name="Sawabe T."/>
            <person name="Meirelles P."/>
            <person name="Feng G."/>
            <person name="Sayaka M."/>
            <person name="Hattori M."/>
            <person name="Ohkuma M."/>
        </authorList>
    </citation>
    <scope>NUCLEOTIDE SEQUENCE [LARGE SCALE GENOMIC DNA]</scope>
    <source>
        <strain evidence="1 2">JCM19232</strain>
    </source>
</reference>